<keyword evidence="1" id="KW-1133">Transmembrane helix</keyword>
<accession>A0AB39W0J5</accession>
<gene>
    <name evidence="2" type="ORF">AB3G34_10705</name>
</gene>
<name>A0AB39W0J5_9FLAO</name>
<organism evidence="2">
    <name type="scientific">Flavobacterium sp. WC2409</name>
    <dbReference type="NCBI Taxonomy" id="3234139"/>
    <lineage>
        <taxon>Bacteria</taxon>
        <taxon>Pseudomonadati</taxon>
        <taxon>Bacteroidota</taxon>
        <taxon>Flavobacteriia</taxon>
        <taxon>Flavobacteriales</taxon>
        <taxon>Flavobacteriaceae</taxon>
        <taxon>Flavobacterium</taxon>
    </lineage>
</organism>
<evidence type="ECO:0000256" key="1">
    <source>
        <dbReference type="SAM" id="Phobius"/>
    </source>
</evidence>
<reference evidence="2" key="1">
    <citation type="submission" date="2024-07" db="EMBL/GenBank/DDBJ databases">
        <authorList>
            <person name="Biller S.J."/>
        </authorList>
    </citation>
    <scope>NUCLEOTIDE SEQUENCE</scope>
    <source>
        <strain evidence="2">WC2409</strain>
    </source>
</reference>
<feature type="transmembrane region" description="Helical" evidence="1">
    <location>
        <begin position="110"/>
        <end position="131"/>
    </location>
</feature>
<feature type="transmembrane region" description="Helical" evidence="1">
    <location>
        <begin position="47"/>
        <end position="66"/>
    </location>
</feature>
<dbReference type="RefSeq" id="WP_369752442.1">
    <property type="nucleotide sequence ID" value="NZ_CP165625.1"/>
</dbReference>
<feature type="transmembrane region" description="Helical" evidence="1">
    <location>
        <begin position="87"/>
        <end position="104"/>
    </location>
</feature>
<protein>
    <recommendedName>
        <fullName evidence="3">DUF3592 domain-containing protein</fullName>
    </recommendedName>
</protein>
<proteinExistence type="predicted"/>
<keyword evidence="1" id="KW-0472">Membrane</keyword>
<keyword evidence="1" id="KW-0812">Transmembrane</keyword>
<feature type="transmembrane region" description="Helical" evidence="1">
    <location>
        <begin position="143"/>
        <end position="165"/>
    </location>
</feature>
<sequence length="244" mass="28235">MMKVYRKKRQHSKPTFPKVTLHQLDWLEWISIGLCIWFWFYPHPYKLVFGLVLSLPIIGLIINGLSKPNLASLVSITNQKGEEKYDLADFIEFPGLIIFIRVLIDYEFESFFSILKVGTISFLLLLVILGTTHKLVHKTNPNIVLIYLTVVGNIAIYSYAATYGINCVFDNSIPKIYQAKVINKSISSGRRSTTYYFRVEPWGHHRDAENISITKTQYNETEIGQTVSIDFKEGLLNIPWYYIE</sequence>
<evidence type="ECO:0008006" key="3">
    <source>
        <dbReference type="Google" id="ProtNLM"/>
    </source>
</evidence>
<evidence type="ECO:0000313" key="2">
    <source>
        <dbReference type="EMBL" id="XDU94366.1"/>
    </source>
</evidence>
<dbReference type="AlphaFoldDB" id="A0AB39W0J5"/>
<dbReference type="EMBL" id="CP165625">
    <property type="protein sequence ID" value="XDU94366.1"/>
    <property type="molecule type" value="Genomic_DNA"/>
</dbReference>